<comment type="function">
    <text evidence="1">Core subunit of the mitochondrial membrane respiratory chain NADH dehydrogenase (Complex I) that is believed to belong to the minimal assembly required for catalysis. Complex I functions in the transfer of electrons from NADH to the respiratory chain. The immediate electron acceptor for the enzyme is believed to be ubiquinone.</text>
</comment>
<keyword evidence="14 18" id="KW-0830">Ubiquinone</keyword>
<keyword evidence="8 18" id="KW-0812">Transmembrane</keyword>
<evidence type="ECO:0000256" key="18">
    <source>
        <dbReference type="RuleBase" id="RU003403"/>
    </source>
</evidence>
<evidence type="ECO:0000256" key="12">
    <source>
        <dbReference type="ARBA" id="ARBA00022989"/>
    </source>
</evidence>
<evidence type="ECO:0000256" key="15">
    <source>
        <dbReference type="ARBA" id="ARBA00023128"/>
    </source>
</evidence>
<organism evidence="20">
    <name type="scientific">Anoplocnemis curvipes</name>
    <dbReference type="NCBI Taxonomy" id="1291514"/>
    <lineage>
        <taxon>Eukaryota</taxon>
        <taxon>Metazoa</taxon>
        <taxon>Ecdysozoa</taxon>
        <taxon>Arthropoda</taxon>
        <taxon>Hexapoda</taxon>
        <taxon>Insecta</taxon>
        <taxon>Pterygota</taxon>
        <taxon>Neoptera</taxon>
        <taxon>Paraneoptera</taxon>
        <taxon>Hemiptera</taxon>
        <taxon>Heteroptera</taxon>
        <taxon>Panheteroptera</taxon>
        <taxon>Pentatomomorpha</taxon>
        <taxon>Coreoidea</taxon>
        <taxon>Coreidae</taxon>
        <taxon>Coreinae</taxon>
        <taxon>Anoplocnemis</taxon>
    </lineage>
</organism>
<evidence type="ECO:0000256" key="17">
    <source>
        <dbReference type="ARBA" id="ARBA00049551"/>
    </source>
</evidence>
<dbReference type="InterPro" id="IPR001750">
    <property type="entry name" value="ND/Mrp_TM"/>
</dbReference>
<feature type="transmembrane region" description="Helical" evidence="18">
    <location>
        <begin position="58"/>
        <end position="82"/>
    </location>
</feature>
<evidence type="ECO:0000256" key="9">
    <source>
        <dbReference type="ARBA" id="ARBA00022792"/>
    </source>
</evidence>
<comment type="similarity">
    <text evidence="3 18">Belongs to the complex I subunit 2 family.</text>
</comment>
<feature type="transmembrane region" description="Helical" evidence="18">
    <location>
        <begin position="149"/>
        <end position="167"/>
    </location>
</feature>
<dbReference type="PANTHER" id="PTHR46552">
    <property type="entry name" value="NADH-UBIQUINONE OXIDOREDUCTASE CHAIN 2"/>
    <property type="match status" value="1"/>
</dbReference>
<dbReference type="PANTHER" id="PTHR46552:SF1">
    <property type="entry name" value="NADH-UBIQUINONE OXIDOREDUCTASE CHAIN 2"/>
    <property type="match status" value="1"/>
</dbReference>
<proteinExistence type="inferred from homology"/>
<name>A0A343EHF0_9HEMI</name>
<evidence type="ECO:0000313" key="20">
    <source>
        <dbReference type="EMBL" id="ASH96370.1"/>
    </source>
</evidence>
<dbReference type="RefSeq" id="YP_009409419.1">
    <property type="nucleotide sequence ID" value="NC_035509.1"/>
</dbReference>
<dbReference type="EC" id="7.1.1.2" evidence="4 18"/>
<accession>A0A343EHF0</accession>
<keyword evidence="12 18" id="KW-1133">Transmembrane helix</keyword>
<keyword evidence="16 18" id="KW-0472">Membrane</keyword>
<comment type="function">
    <text evidence="18">Core subunit of the mitochondrial membrane respiratory chain NADH dehydrogenase (Complex I) which catalyzes electron transfer from NADH through the respiratory chain, using ubiquinone as an electron acceptor. Essential for the catalytic activity and assembly of complex I.</text>
</comment>
<evidence type="ECO:0000256" key="14">
    <source>
        <dbReference type="ARBA" id="ARBA00023075"/>
    </source>
</evidence>
<evidence type="ECO:0000256" key="3">
    <source>
        <dbReference type="ARBA" id="ARBA00007012"/>
    </source>
</evidence>
<dbReference type="CTD" id="4536"/>
<feature type="transmembrane region" description="Helical" evidence="18">
    <location>
        <begin position="94"/>
        <end position="113"/>
    </location>
</feature>
<dbReference type="Pfam" id="PF00361">
    <property type="entry name" value="Proton_antipo_M"/>
    <property type="match status" value="1"/>
</dbReference>
<keyword evidence="9 18" id="KW-0999">Mitochondrion inner membrane</keyword>
<evidence type="ECO:0000256" key="2">
    <source>
        <dbReference type="ARBA" id="ARBA00004448"/>
    </source>
</evidence>
<feature type="transmembrane region" description="Helical" evidence="18">
    <location>
        <begin position="196"/>
        <end position="215"/>
    </location>
</feature>
<dbReference type="InterPro" id="IPR050175">
    <property type="entry name" value="Complex_I_Subunit_2"/>
</dbReference>
<dbReference type="GeneID" id="33866077"/>
<keyword evidence="6" id="KW-0813">Transport</keyword>
<feature type="transmembrane region" description="Helical" evidence="18">
    <location>
        <begin position="236"/>
        <end position="255"/>
    </location>
</feature>
<comment type="catalytic activity">
    <reaction evidence="17 18">
        <text>a ubiquinone + NADH + 5 H(+)(in) = a ubiquinol + NAD(+) + 4 H(+)(out)</text>
        <dbReference type="Rhea" id="RHEA:29091"/>
        <dbReference type="Rhea" id="RHEA-COMP:9565"/>
        <dbReference type="Rhea" id="RHEA-COMP:9566"/>
        <dbReference type="ChEBI" id="CHEBI:15378"/>
        <dbReference type="ChEBI" id="CHEBI:16389"/>
        <dbReference type="ChEBI" id="CHEBI:17976"/>
        <dbReference type="ChEBI" id="CHEBI:57540"/>
        <dbReference type="ChEBI" id="CHEBI:57945"/>
        <dbReference type="EC" id="7.1.1.2"/>
    </reaction>
</comment>
<dbReference type="EMBL" id="KY906099">
    <property type="protein sequence ID" value="ASH96370.1"/>
    <property type="molecule type" value="Genomic_DNA"/>
</dbReference>
<dbReference type="GO" id="GO:0006120">
    <property type="term" value="P:mitochondrial electron transport, NADH to ubiquinone"/>
    <property type="evidence" value="ECO:0007669"/>
    <property type="project" value="InterPro"/>
</dbReference>
<sequence length="334" mass="38335">MIWNSSKVLFLTILISSSLITLSANNWLGMWMGLEMNLMSFIPLISKSKNKKSSQAMMIYFLSQSIGSITLLFSVLINSLVFTYPTLINELTTIMIMISIMIKVGAAPFHFWLPEMMANLNWSECMLLMTWQKIAPLTILSNIMPNNWFLYISVILSATVGSIGGLNQTSLRKILAYSSINHVGWMMMFMSMNTSWYKYLIIYSVLIIMICILMKKKNAFFMNQLVSSSPSLMEKITYTILFLSIGGLPPFLGFLPKWMVIQSLINSGMYLLMVIMMLLSLLTLFYYLRMMTSFILSYSTINKWIVHKTPNSFLLFTFLSMNLTLPVFMIIGFF</sequence>
<evidence type="ECO:0000256" key="13">
    <source>
        <dbReference type="ARBA" id="ARBA00023027"/>
    </source>
</evidence>
<evidence type="ECO:0000256" key="8">
    <source>
        <dbReference type="ARBA" id="ARBA00022692"/>
    </source>
</evidence>
<protein>
    <recommendedName>
        <fullName evidence="5 18">NADH-ubiquinone oxidoreductase chain 2</fullName>
        <ecNumber evidence="4 18">7.1.1.2</ecNumber>
    </recommendedName>
</protein>
<dbReference type="AlphaFoldDB" id="A0A343EHF0"/>
<dbReference type="GO" id="GO:0005743">
    <property type="term" value="C:mitochondrial inner membrane"/>
    <property type="evidence" value="ECO:0007669"/>
    <property type="project" value="UniProtKB-SubCell"/>
</dbReference>
<comment type="subcellular location">
    <subcellularLocation>
        <location evidence="2 18">Mitochondrion inner membrane</location>
        <topology evidence="2 18">Multi-pass membrane protein</topology>
    </subcellularLocation>
</comment>
<keyword evidence="15 18" id="KW-0496">Mitochondrion</keyword>
<keyword evidence="11 18" id="KW-0249">Electron transport</keyword>
<feature type="transmembrane region" description="Helical" evidence="18">
    <location>
        <begin position="313"/>
        <end position="333"/>
    </location>
</feature>
<evidence type="ECO:0000256" key="1">
    <source>
        <dbReference type="ARBA" id="ARBA00003257"/>
    </source>
</evidence>
<evidence type="ECO:0000256" key="11">
    <source>
        <dbReference type="ARBA" id="ARBA00022982"/>
    </source>
</evidence>
<evidence type="ECO:0000256" key="4">
    <source>
        <dbReference type="ARBA" id="ARBA00012944"/>
    </source>
</evidence>
<feature type="transmembrane region" description="Helical" evidence="18">
    <location>
        <begin position="267"/>
        <end position="288"/>
    </location>
</feature>
<dbReference type="InterPro" id="IPR003917">
    <property type="entry name" value="NADH_UbQ_OxRdtase_chain2"/>
</dbReference>
<geneLocation type="mitochondrion" evidence="20"/>
<evidence type="ECO:0000256" key="6">
    <source>
        <dbReference type="ARBA" id="ARBA00022448"/>
    </source>
</evidence>
<keyword evidence="13 18" id="KW-0520">NAD</keyword>
<dbReference type="GO" id="GO:0008137">
    <property type="term" value="F:NADH dehydrogenase (ubiquinone) activity"/>
    <property type="evidence" value="ECO:0007669"/>
    <property type="project" value="UniProtKB-EC"/>
</dbReference>
<evidence type="ECO:0000256" key="10">
    <source>
        <dbReference type="ARBA" id="ARBA00022967"/>
    </source>
</evidence>
<reference evidence="20" key="1">
    <citation type="submission" date="2017-04" db="EMBL/GenBank/DDBJ databases">
        <title>The complete mitochondrial genome of Anoplocnemis curvipes F. (Coreinea, Coreidae, Heteroptera), A pest of fresh cowpea pods.</title>
        <authorList>
            <person name="Valero M.C."/>
            <person name="Ojo J.A."/>
            <person name="Sun W."/>
            <person name="Tamo M."/>
            <person name="Coates B.S."/>
            <person name="Pittendrigh B.R."/>
        </authorList>
    </citation>
    <scope>NUCLEOTIDE SEQUENCE</scope>
</reference>
<gene>
    <name evidence="20" type="primary">ND2</name>
</gene>
<feature type="domain" description="NADH:quinone oxidoreductase/Mrp antiporter transmembrane" evidence="19">
    <location>
        <begin position="24"/>
        <end position="283"/>
    </location>
</feature>
<dbReference type="PRINTS" id="PR01436">
    <property type="entry name" value="NADHDHGNASE2"/>
</dbReference>
<evidence type="ECO:0000259" key="19">
    <source>
        <dbReference type="Pfam" id="PF00361"/>
    </source>
</evidence>
<evidence type="ECO:0000256" key="16">
    <source>
        <dbReference type="ARBA" id="ARBA00023136"/>
    </source>
</evidence>
<evidence type="ECO:0000256" key="5">
    <source>
        <dbReference type="ARBA" id="ARBA00021008"/>
    </source>
</evidence>
<keyword evidence="7 18" id="KW-0679">Respiratory chain</keyword>
<keyword evidence="10 18" id="KW-1278">Translocase</keyword>
<evidence type="ECO:0000256" key="7">
    <source>
        <dbReference type="ARBA" id="ARBA00022660"/>
    </source>
</evidence>